<organism evidence="1">
    <name type="scientific">Babesia sp. Lintan</name>
    <dbReference type="NCBI Taxonomy" id="462223"/>
    <lineage>
        <taxon>Eukaryota</taxon>
        <taxon>Sar</taxon>
        <taxon>Alveolata</taxon>
        <taxon>Apicomplexa</taxon>
        <taxon>Aconoidasida</taxon>
        <taxon>Piroplasmida</taxon>
        <taxon>Babesiidae</taxon>
        <taxon>Babesia</taxon>
    </lineage>
</organism>
<keyword evidence="1" id="KW-0689">Ribosomal protein</keyword>
<dbReference type="EMBL" id="KX881915">
    <property type="protein sequence ID" value="APQ42912.1"/>
    <property type="molecule type" value="Genomic_DNA"/>
</dbReference>
<protein>
    <submittedName>
        <fullName evidence="1">Ribosomal protein L5</fullName>
    </submittedName>
</protein>
<dbReference type="AlphaFoldDB" id="A0A1L6BZT2"/>
<gene>
    <name evidence="1" type="ORF">BLAP_08</name>
</gene>
<keyword evidence="1" id="KW-0687">Ribonucleoprotein</keyword>
<sequence length="42" mass="4951">MSGSTIINKIVIYNYLYNNVSYKSDNFLQDVTLSMRSIKRIF</sequence>
<reference evidence="1" key="1">
    <citation type="journal article" date="2016" name="Vet. Parasitol.">
        <title>The apicoplast genomes of two taxonomic units of Babesia from sheep.</title>
        <authorList>
            <person name="Wang T."/>
            <person name="Guan G."/>
            <person name="Korhonen P.K."/>
            <person name="Koehler A.V."/>
            <person name="Hall R.S."/>
            <person name="Young N.D."/>
            <person name="Yin H."/>
            <person name="Gasser R.B."/>
        </authorList>
    </citation>
    <scope>NUCLEOTIDE SEQUENCE</scope>
</reference>
<name>A0A1L6BZT2_9APIC</name>
<evidence type="ECO:0000313" key="1">
    <source>
        <dbReference type="EMBL" id="APQ42912.1"/>
    </source>
</evidence>
<accession>A0A1L6BZT2</accession>
<dbReference type="GO" id="GO:0005840">
    <property type="term" value="C:ribosome"/>
    <property type="evidence" value="ECO:0007669"/>
    <property type="project" value="UniProtKB-KW"/>
</dbReference>
<proteinExistence type="predicted"/>